<organism evidence="2 3">
    <name type="scientific">Aspergillus steynii IBT 23096</name>
    <dbReference type="NCBI Taxonomy" id="1392250"/>
    <lineage>
        <taxon>Eukaryota</taxon>
        <taxon>Fungi</taxon>
        <taxon>Dikarya</taxon>
        <taxon>Ascomycota</taxon>
        <taxon>Pezizomycotina</taxon>
        <taxon>Eurotiomycetes</taxon>
        <taxon>Eurotiomycetidae</taxon>
        <taxon>Eurotiales</taxon>
        <taxon>Aspergillaceae</taxon>
        <taxon>Aspergillus</taxon>
        <taxon>Aspergillus subgen. Circumdati</taxon>
    </lineage>
</organism>
<dbReference type="EMBL" id="MSFO01000004">
    <property type="protein sequence ID" value="PLB49060.1"/>
    <property type="molecule type" value="Genomic_DNA"/>
</dbReference>
<keyword evidence="1" id="KW-0812">Transmembrane</keyword>
<dbReference type="Proteomes" id="UP000234275">
    <property type="component" value="Unassembled WGS sequence"/>
</dbReference>
<evidence type="ECO:0000256" key="1">
    <source>
        <dbReference type="SAM" id="Phobius"/>
    </source>
</evidence>
<protein>
    <submittedName>
        <fullName evidence="2">Uncharacterized protein</fullName>
    </submittedName>
</protein>
<dbReference type="VEuPathDB" id="FungiDB:P170DRAFT_475386"/>
<proteinExistence type="predicted"/>
<name>A0A2I2G844_9EURO</name>
<dbReference type="GeneID" id="36560950"/>
<gene>
    <name evidence="2" type="ORF">P170DRAFT_475386</name>
</gene>
<feature type="transmembrane region" description="Helical" evidence="1">
    <location>
        <begin position="150"/>
        <end position="177"/>
    </location>
</feature>
<sequence length="217" mass="23354">MRTRCHRVLGHPWSHRGGRSTALISEALDSPNPNILPGTRFALRRTFTGLRSPVDYILGMLVLFWWETIDGSHPATSTIGLYVKELSPGSIFLPPVGPGPQALTPGDGVRGFLLWDQVAGYSTVLVVVLLEFRSAFAASRGFRGNKASTLSAWIIGAVGVGLSLVLGPGCACLIGSWTRDEIFSLGIGEALISRRASSSIGFLRTYFGMSVRDPRPV</sequence>
<dbReference type="AlphaFoldDB" id="A0A2I2G844"/>
<accession>A0A2I2G844</accession>
<reference evidence="2 3" key="1">
    <citation type="submission" date="2016-12" db="EMBL/GenBank/DDBJ databases">
        <title>The genomes of Aspergillus section Nigri reveals drivers in fungal speciation.</title>
        <authorList>
            <consortium name="DOE Joint Genome Institute"/>
            <person name="Vesth T.C."/>
            <person name="Nybo J."/>
            <person name="Theobald S."/>
            <person name="Brandl J."/>
            <person name="Frisvad J.C."/>
            <person name="Nielsen K.F."/>
            <person name="Lyhne E.K."/>
            <person name="Kogle M.E."/>
            <person name="Kuo A."/>
            <person name="Riley R."/>
            <person name="Clum A."/>
            <person name="Nolan M."/>
            <person name="Lipzen A."/>
            <person name="Salamov A."/>
            <person name="Henrissat B."/>
            <person name="Wiebenga A."/>
            <person name="De Vries R.P."/>
            <person name="Grigoriev I.V."/>
            <person name="Mortensen U.H."/>
            <person name="Andersen M.R."/>
            <person name="Baker S.E."/>
        </authorList>
    </citation>
    <scope>NUCLEOTIDE SEQUENCE [LARGE SCALE GENOMIC DNA]</scope>
    <source>
        <strain evidence="2 3">IBT 23096</strain>
    </source>
</reference>
<keyword evidence="1" id="KW-1133">Transmembrane helix</keyword>
<dbReference type="STRING" id="1392250.A0A2I2G844"/>
<evidence type="ECO:0000313" key="3">
    <source>
        <dbReference type="Proteomes" id="UP000234275"/>
    </source>
</evidence>
<keyword evidence="1" id="KW-0472">Membrane</keyword>
<dbReference type="RefSeq" id="XP_024704362.1">
    <property type="nucleotide sequence ID" value="XM_024853252.1"/>
</dbReference>
<comment type="caution">
    <text evidence="2">The sequence shown here is derived from an EMBL/GenBank/DDBJ whole genome shotgun (WGS) entry which is preliminary data.</text>
</comment>
<dbReference type="OrthoDB" id="72269at2759"/>
<keyword evidence="3" id="KW-1185">Reference proteome</keyword>
<feature type="transmembrane region" description="Helical" evidence="1">
    <location>
        <begin position="118"/>
        <end position="138"/>
    </location>
</feature>
<evidence type="ECO:0000313" key="2">
    <source>
        <dbReference type="EMBL" id="PLB49060.1"/>
    </source>
</evidence>